<feature type="compositionally biased region" description="Polar residues" evidence="1">
    <location>
        <begin position="393"/>
        <end position="405"/>
    </location>
</feature>
<feature type="compositionally biased region" description="Low complexity" evidence="1">
    <location>
        <begin position="469"/>
        <end position="484"/>
    </location>
</feature>
<keyword evidence="2" id="KW-0472">Membrane</keyword>
<feature type="region of interest" description="Disordered" evidence="1">
    <location>
        <begin position="393"/>
        <end position="492"/>
    </location>
</feature>
<feature type="transmembrane region" description="Helical" evidence="2">
    <location>
        <begin position="322"/>
        <end position="344"/>
    </location>
</feature>
<dbReference type="Gene3D" id="1.20.5.510">
    <property type="entry name" value="Single helix bin"/>
    <property type="match status" value="1"/>
</dbReference>
<name>A0A5C3KSB2_COPMA</name>
<evidence type="ECO:0008006" key="5">
    <source>
        <dbReference type="Google" id="ProtNLM"/>
    </source>
</evidence>
<gene>
    <name evidence="3" type="ORF">FA15DRAFT_620792</name>
</gene>
<reference evidence="3 4" key="1">
    <citation type="journal article" date="2019" name="Nat. Ecol. Evol.">
        <title>Megaphylogeny resolves global patterns of mushroom evolution.</title>
        <authorList>
            <person name="Varga T."/>
            <person name="Krizsan K."/>
            <person name="Foldi C."/>
            <person name="Dima B."/>
            <person name="Sanchez-Garcia M."/>
            <person name="Sanchez-Ramirez S."/>
            <person name="Szollosi G.J."/>
            <person name="Szarkandi J.G."/>
            <person name="Papp V."/>
            <person name="Albert L."/>
            <person name="Andreopoulos W."/>
            <person name="Angelini C."/>
            <person name="Antonin V."/>
            <person name="Barry K.W."/>
            <person name="Bougher N.L."/>
            <person name="Buchanan P."/>
            <person name="Buyck B."/>
            <person name="Bense V."/>
            <person name="Catcheside P."/>
            <person name="Chovatia M."/>
            <person name="Cooper J."/>
            <person name="Damon W."/>
            <person name="Desjardin D."/>
            <person name="Finy P."/>
            <person name="Geml J."/>
            <person name="Haridas S."/>
            <person name="Hughes K."/>
            <person name="Justo A."/>
            <person name="Karasinski D."/>
            <person name="Kautmanova I."/>
            <person name="Kiss B."/>
            <person name="Kocsube S."/>
            <person name="Kotiranta H."/>
            <person name="LaButti K.M."/>
            <person name="Lechner B.E."/>
            <person name="Liimatainen K."/>
            <person name="Lipzen A."/>
            <person name="Lukacs Z."/>
            <person name="Mihaltcheva S."/>
            <person name="Morgado L.N."/>
            <person name="Niskanen T."/>
            <person name="Noordeloos M.E."/>
            <person name="Ohm R.A."/>
            <person name="Ortiz-Santana B."/>
            <person name="Ovrebo C."/>
            <person name="Racz N."/>
            <person name="Riley R."/>
            <person name="Savchenko A."/>
            <person name="Shiryaev A."/>
            <person name="Soop K."/>
            <person name="Spirin V."/>
            <person name="Szebenyi C."/>
            <person name="Tomsovsky M."/>
            <person name="Tulloss R.E."/>
            <person name="Uehling J."/>
            <person name="Grigoriev I.V."/>
            <person name="Vagvolgyi C."/>
            <person name="Papp T."/>
            <person name="Martin F.M."/>
            <person name="Miettinen O."/>
            <person name="Hibbett D.S."/>
            <person name="Nagy L.G."/>
        </authorList>
    </citation>
    <scope>NUCLEOTIDE SEQUENCE [LARGE SCALE GENOMIC DNA]</scope>
    <source>
        <strain evidence="3 4">CBS 121175</strain>
    </source>
</reference>
<dbReference type="STRING" id="230819.A0A5C3KSB2"/>
<dbReference type="Proteomes" id="UP000307440">
    <property type="component" value="Unassembled WGS sequence"/>
</dbReference>
<keyword evidence="2" id="KW-1133">Transmembrane helix</keyword>
<feature type="region of interest" description="Disordered" evidence="1">
    <location>
        <begin position="295"/>
        <end position="320"/>
    </location>
</feature>
<dbReference type="Gene3D" id="2.60.120.260">
    <property type="entry name" value="Galactose-binding domain-like"/>
    <property type="match status" value="1"/>
</dbReference>
<protein>
    <recommendedName>
        <fullName evidence="5">Transmembrane protein</fullName>
    </recommendedName>
</protein>
<accession>A0A5C3KSB2</accession>
<organism evidence="3 4">
    <name type="scientific">Coprinopsis marcescibilis</name>
    <name type="common">Agaric fungus</name>
    <name type="synonym">Psathyrella marcescibilis</name>
    <dbReference type="NCBI Taxonomy" id="230819"/>
    <lineage>
        <taxon>Eukaryota</taxon>
        <taxon>Fungi</taxon>
        <taxon>Dikarya</taxon>
        <taxon>Basidiomycota</taxon>
        <taxon>Agaricomycotina</taxon>
        <taxon>Agaricomycetes</taxon>
        <taxon>Agaricomycetidae</taxon>
        <taxon>Agaricales</taxon>
        <taxon>Agaricineae</taxon>
        <taxon>Psathyrellaceae</taxon>
        <taxon>Coprinopsis</taxon>
    </lineage>
</organism>
<keyword evidence="2" id="KW-0812">Transmembrane</keyword>
<evidence type="ECO:0000256" key="2">
    <source>
        <dbReference type="SAM" id="Phobius"/>
    </source>
</evidence>
<keyword evidence="4" id="KW-1185">Reference proteome</keyword>
<dbReference type="EMBL" id="ML210218">
    <property type="protein sequence ID" value="TFK23470.1"/>
    <property type="molecule type" value="Genomic_DNA"/>
</dbReference>
<evidence type="ECO:0000313" key="4">
    <source>
        <dbReference type="Proteomes" id="UP000307440"/>
    </source>
</evidence>
<sequence length="537" mass="57806">MSANNKTRWVVVDDDDPSFEFTGDWVVRRSDFEGYLAYGKTYRGSQHGTTTSGNLSFSFTGSELLLLGTSAVQDSEDGTRNPRWGCQVDGISIAAQRPYPGPANNYPLCKMDILSDVRWTGSHTLTVNATSGDGAIFWVDSIRYLPPGNATLDRPTVMIEHTDPSITYAIGNWQTITDTDRSDVILAMEPGATLGLSFTGSKITWVGWSPEGYPAGNSTATYSLDGGPPVAFNFSGPPSTFTLRYQTYFEIDSLSPEPHTLIVTHQGPSTPLTLDYFLVEDGDFLIPSNPLRVLPSSSTPSATPSRTAEPEASTSSDSPTGAIAGGVVGGVVIIVALGFIFFLLKRRDRRIELRANSATTYTQPIVYTPPPAATHFSHYPQISTSMNSGNVGNFTGSHPQWQEDPSPTLDPPHIIHPFDTSQILVANPPSSDSKGSDGRNQDNGSSQRLVPLRRGDMLGVPTSEARPNTAATVTSTTSASTFSTQDPSYSPQPVNHSNYANELYGGAVAGATFVRHQDSGIRLPPRVISLPPSYTRD</sequence>
<dbReference type="AlphaFoldDB" id="A0A5C3KSB2"/>
<proteinExistence type="predicted"/>
<dbReference type="OrthoDB" id="3052647at2759"/>
<evidence type="ECO:0000313" key="3">
    <source>
        <dbReference type="EMBL" id="TFK23470.1"/>
    </source>
</evidence>
<feature type="compositionally biased region" description="Polar residues" evidence="1">
    <location>
        <begin position="419"/>
        <end position="433"/>
    </location>
</feature>
<feature type="compositionally biased region" description="Low complexity" evidence="1">
    <location>
        <begin position="295"/>
        <end position="307"/>
    </location>
</feature>
<evidence type="ECO:0000256" key="1">
    <source>
        <dbReference type="SAM" id="MobiDB-lite"/>
    </source>
</evidence>